<feature type="domain" description="4'-phosphopantetheinyl transferase" evidence="3">
    <location>
        <begin position="134"/>
        <end position="211"/>
    </location>
</feature>
<proteinExistence type="inferred from homology"/>
<sequence length="286" mass="31587">MNTVGGSPIGVTADRTDWSPVRADLRRYGTAVVHGQLADWRPADPDAPELRAVLGRDWSRYRGIEHPEIRGRYAASRRLLKHAAAAALRAEARDMELAYGPTGRPCLRGCDQIDISLSHTDSLLLVGLTTRGLIGVDAERADRNIYSRGLDRHMCTPHERLLLSRLPEGERNPHLVRLWTLKEAYSKAIGQGIQFRFTEFGFGPDNRPTQVNRPDGTAGTGDEWALRTLTLDSAGTAFVVSVAVYDAGLGRTLDTEITTMLDAEAAAAVQEALDAEWDQWLEVFEQ</sequence>
<evidence type="ECO:0000313" key="4">
    <source>
        <dbReference type="EMBL" id="GGN45946.1"/>
    </source>
</evidence>
<dbReference type="Proteomes" id="UP000653411">
    <property type="component" value="Unassembled WGS sequence"/>
</dbReference>
<dbReference type="GO" id="GO:0000287">
    <property type="term" value="F:magnesium ion binding"/>
    <property type="evidence" value="ECO:0007669"/>
    <property type="project" value="InterPro"/>
</dbReference>
<reference evidence="4" key="1">
    <citation type="journal article" date="2014" name="Int. J. Syst. Evol. Microbiol.">
        <title>Complete genome sequence of Corynebacterium casei LMG S-19264T (=DSM 44701T), isolated from a smear-ripened cheese.</title>
        <authorList>
            <consortium name="US DOE Joint Genome Institute (JGI-PGF)"/>
            <person name="Walter F."/>
            <person name="Albersmeier A."/>
            <person name="Kalinowski J."/>
            <person name="Ruckert C."/>
        </authorList>
    </citation>
    <scope>NUCLEOTIDE SEQUENCE</scope>
    <source>
        <strain evidence="4">CGMCC 4.7110</strain>
    </source>
</reference>
<evidence type="ECO:0000313" key="5">
    <source>
        <dbReference type="Proteomes" id="UP000653411"/>
    </source>
</evidence>
<dbReference type="RefSeq" id="WP_189269517.1">
    <property type="nucleotide sequence ID" value="NZ_BMML01000050.1"/>
</dbReference>
<dbReference type="InterPro" id="IPR037143">
    <property type="entry name" value="4-PPantetheinyl_Trfase_dom_sf"/>
</dbReference>
<dbReference type="GO" id="GO:0008897">
    <property type="term" value="F:holo-[acyl-carrier-protein] synthase activity"/>
    <property type="evidence" value="ECO:0007669"/>
    <property type="project" value="InterPro"/>
</dbReference>
<reference evidence="4" key="2">
    <citation type="submission" date="2020-09" db="EMBL/GenBank/DDBJ databases">
        <authorList>
            <person name="Sun Q."/>
            <person name="Zhou Y."/>
        </authorList>
    </citation>
    <scope>NUCLEOTIDE SEQUENCE</scope>
    <source>
        <strain evidence="4">CGMCC 4.7110</strain>
    </source>
</reference>
<dbReference type="Pfam" id="PF01648">
    <property type="entry name" value="ACPS"/>
    <property type="match status" value="1"/>
</dbReference>
<name>A0A918CXM8_9ACTN</name>
<gene>
    <name evidence="4" type="ORF">GCM10011578_098360</name>
</gene>
<dbReference type="InterPro" id="IPR008278">
    <property type="entry name" value="4-PPantetheinyl_Trfase_dom"/>
</dbReference>
<keyword evidence="5" id="KW-1185">Reference proteome</keyword>
<comment type="caution">
    <text evidence="4">The sequence shown here is derived from an EMBL/GenBank/DDBJ whole genome shotgun (WGS) entry which is preliminary data.</text>
</comment>
<evidence type="ECO:0000256" key="2">
    <source>
        <dbReference type="ARBA" id="ARBA00022679"/>
    </source>
</evidence>
<protein>
    <recommendedName>
        <fullName evidence="3">4'-phosphopantetheinyl transferase domain-containing protein</fullName>
    </recommendedName>
</protein>
<evidence type="ECO:0000259" key="3">
    <source>
        <dbReference type="Pfam" id="PF01648"/>
    </source>
</evidence>
<dbReference type="PANTHER" id="PTHR12215:SF10">
    <property type="entry name" value="L-AMINOADIPATE-SEMIALDEHYDE DEHYDROGENASE-PHOSPHOPANTETHEINYL TRANSFERASE"/>
    <property type="match status" value="1"/>
</dbReference>
<evidence type="ECO:0000256" key="1">
    <source>
        <dbReference type="ARBA" id="ARBA00010990"/>
    </source>
</evidence>
<dbReference type="SUPFAM" id="SSF56214">
    <property type="entry name" value="4'-phosphopantetheinyl transferase"/>
    <property type="match status" value="2"/>
</dbReference>
<dbReference type="GO" id="GO:0005829">
    <property type="term" value="C:cytosol"/>
    <property type="evidence" value="ECO:0007669"/>
    <property type="project" value="TreeGrafter"/>
</dbReference>
<dbReference type="EMBL" id="BMML01000050">
    <property type="protein sequence ID" value="GGN45946.1"/>
    <property type="molecule type" value="Genomic_DNA"/>
</dbReference>
<keyword evidence="2" id="KW-0808">Transferase</keyword>
<comment type="similarity">
    <text evidence="1">Belongs to the P-Pant transferase superfamily. Gsp/Sfp/HetI/AcpT family.</text>
</comment>
<dbReference type="GO" id="GO:0019878">
    <property type="term" value="P:lysine biosynthetic process via aminoadipic acid"/>
    <property type="evidence" value="ECO:0007669"/>
    <property type="project" value="TreeGrafter"/>
</dbReference>
<accession>A0A918CXM8</accession>
<dbReference type="AlphaFoldDB" id="A0A918CXM8"/>
<dbReference type="Gene3D" id="3.90.470.20">
    <property type="entry name" value="4'-phosphopantetheinyl transferase domain"/>
    <property type="match status" value="2"/>
</dbReference>
<dbReference type="PANTHER" id="PTHR12215">
    <property type="entry name" value="PHOSPHOPANTETHEINE TRANSFERASE"/>
    <property type="match status" value="1"/>
</dbReference>
<organism evidence="4 5">
    <name type="scientific">Streptomyces fuscichromogenes</name>
    <dbReference type="NCBI Taxonomy" id="1324013"/>
    <lineage>
        <taxon>Bacteria</taxon>
        <taxon>Bacillati</taxon>
        <taxon>Actinomycetota</taxon>
        <taxon>Actinomycetes</taxon>
        <taxon>Kitasatosporales</taxon>
        <taxon>Streptomycetaceae</taxon>
        <taxon>Streptomyces</taxon>
    </lineage>
</organism>
<dbReference type="InterPro" id="IPR050559">
    <property type="entry name" value="P-Pant_transferase_sf"/>
</dbReference>